<proteinExistence type="inferred from homology"/>
<dbReference type="SUPFAM" id="SSF103473">
    <property type="entry name" value="MFS general substrate transporter"/>
    <property type="match status" value="1"/>
</dbReference>
<comment type="subcellular location">
    <subcellularLocation>
        <location evidence="8">Cell inner membrane</location>
        <topology evidence="8">Multi-pass membrane protein</topology>
    </subcellularLocation>
    <subcellularLocation>
        <location evidence="1">Cell membrane</location>
        <topology evidence="1">Multi-pass membrane protein</topology>
    </subcellularLocation>
</comment>
<accession>A0A158HW39</accession>
<keyword evidence="3 8" id="KW-0813">Transport</keyword>
<feature type="transmembrane region" description="Helical" evidence="8">
    <location>
        <begin position="100"/>
        <end position="121"/>
    </location>
</feature>
<keyword evidence="7 8" id="KW-0472">Membrane</keyword>
<dbReference type="CDD" id="cd17320">
    <property type="entry name" value="MFS_MdfA_MDR_like"/>
    <property type="match status" value="1"/>
</dbReference>
<evidence type="ECO:0000256" key="4">
    <source>
        <dbReference type="ARBA" id="ARBA00022475"/>
    </source>
</evidence>
<evidence type="ECO:0000313" key="11">
    <source>
        <dbReference type="Proteomes" id="UP000054683"/>
    </source>
</evidence>
<name>A0A158HW39_9BURK</name>
<evidence type="ECO:0000256" key="7">
    <source>
        <dbReference type="ARBA" id="ARBA00023136"/>
    </source>
</evidence>
<feature type="transmembrane region" description="Helical" evidence="8">
    <location>
        <begin position="370"/>
        <end position="390"/>
    </location>
</feature>
<dbReference type="GO" id="GO:1990961">
    <property type="term" value="P:xenobiotic detoxification by transmembrane export across the plasma membrane"/>
    <property type="evidence" value="ECO:0007669"/>
    <property type="project" value="InterPro"/>
</dbReference>
<feature type="transmembrane region" description="Helical" evidence="8">
    <location>
        <begin position="45"/>
        <end position="64"/>
    </location>
</feature>
<keyword evidence="8" id="KW-0997">Cell inner membrane</keyword>
<dbReference type="GO" id="GO:0042910">
    <property type="term" value="F:xenobiotic transmembrane transporter activity"/>
    <property type="evidence" value="ECO:0007669"/>
    <property type="project" value="InterPro"/>
</dbReference>
<feature type="transmembrane region" description="Helical" evidence="8">
    <location>
        <begin position="343"/>
        <end position="364"/>
    </location>
</feature>
<sequence length="402" mass="42188">MMTRRFLQLAIVLGLITAVGPFAIDMYLPALPSIGGALHATPAEVQMSLMVFFITLGVCQLVYGPLSDIFGRKMPIYVGLAIFTIGSVGCAFAPDVHVLIGFRVLQALGACAGMVVPRAIVRDLYTGHDATRLMSLLMLVVSVSPLLAPLTGSFIIAAFGWRGVFWALTVAGGLALVLAATQLKETREIHHRAGSSWASAFAGYRKLLSDPMFLGLTFVGAFGVSSFFIYLASASFVIINHYGLSPTLFSLCFALNAAAFFGFSQLTARLTARYGLPRVIRVAVTGFAIAMSIVAMLFLAGADSLALMMVFLFVGYGFLGLVLPTAAVLSLESHGAIAGTASALMGALQFVIGAAVMAVSGLFADGAPKPMMVAIALSALLAFAIARLTLRTENVQLPAAAE</sequence>
<dbReference type="AlphaFoldDB" id="A0A158HW39"/>
<organism evidence="10 11">
    <name type="scientific">Caballeronia udeis</name>
    <dbReference type="NCBI Taxonomy" id="1232866"/>
    <lineage>
        <taxon>Bacteria</taxon>
        <taxon>Pseudomonadati</taxon>
        <taxon>Pseudomonadota</taxon>
        <taxon>Betaproteobacteria</taxon>
        <taxon>Burkholderiales</taxon>
        <taxon>Burkholderiaceae</taxon>
        <taxon>Caballeronia</taxon>
    </lineage>
</organism>
<feature type="transmembrane region" description="Helical" evidence="8">
    <location>
        <begin position="133"/>
        <end position="158"/>
    </location>
</feature>
<dbReference type="EMBL" id="FCOK02000036">
    <property type="protein sequence ID" value="SAL48614.1"/>
    <property type="molecule type" value="Genomic_DNA"/>
</dbReference>
<feature type="transmembrane region" description="Helical" evidence="8">
    <location>
        <begin position="279"/>
        <end position="300"/>
    </location>
</feature>
<evidence type="ECO:0000256" key="3">
    <source>
        <dbReference type="ARBA" id="ARBA00022448"/>
    </source>
</evidence>
<evidence type="ECO:0000256" key="1">
    <source>
        <dbReference type="ARBA" id="ARBA00004651"/>
    </source>
</evidence>
<dbReference type="PANTHER" id="PTHR23502:SF132">
    <property type="entry name" value="POLYAMINE TRANSPORTER 2-RELATED"/>
    <property type="match status" value="1"/>
</dbReference>
<comment type="similarity">
    <text evidence="2 8">Belongs to the major facilitator superfamily. Bcr/CmlA family.</text>
</comment>
<evidence type="ECO:0000256" key="6">
    <source>
        <dbReference type="ARBA" id="ARBA00022989"/>
    </source>
</evidence>
<keyword evidence="6 8" id="KW-1133">Transmembrane helix</keyword>
<dbReference type="InterPro" id="IPR020846">
    <property type="entry name" value="MFS_dom"/>
</dbReference>
<protein>
    <recommendedName>
        <fullName evidence="8">Bcr/CflA family efflux transporter</fullName>
    </recommendedName>
</protein>
<evidence type="ECO:0000259" key="9">
    <source>
        <dbReference type="PROSITE" id="PS50850"/>
    </source>
</evidence>
<feature type="transmembrane region" description="Helical" evidence="8">
    <location>
        <begin position="248"/>
        <end position="267"/>
    </location>
</feature>
<dbReference type="InterPro" id="IPR011701">
    <property type="entry name" value="MFS"/>
</dbReference>
<dbReference type="PROSITE" id="PS50850">
    <property type="entry name" value="MFS"/>
    <property type="match status" value="1"/>
</dbReference>
<dbReference type="PANTHER" id="PTHR23502">
    <property type="entry name" value="MAJOR FACILITATOR SUPERFAMILY"/>
    <property type="match status" value="1"/>
</dbReference>
<feature type="transmembrane region" description="Helical" evidence="8">
    <location>
        <begin position="306"/>
        <end position="331"/>
    </location>
</feature>
<comment type="caution">
    <text evidence="8">Lacks conserved residue(s) required for the propagation of feature annotation.</text>
</comment>
<evidence type="ECO:0000256" key="8">
    <source>
        <dbReference type="RuleBase" id="RU365088"/>
    </source>
</evidence>
<evidence type="ECO:0000313" key="10">
    <source>
        <dbReference type="EMBL" id="SAL48614.1"/>
    </source>
</evidence>
<feature type="domain" description="Major facilitator superfamily (MFS) profile" evidence="9">
    <location>
        <begin position="6"/>
        <end position="394"/>
    </location>
</feature>
<gene>
    <name evidence="10" type="ORF">AWB69_04896</name>
</gene>
<feature type="transmembrane region" description="Helical" evidence="8">
    <location>
        <begin position="213"/>
        <end position="242"/>
    </location>
</feature>
<keyword evidence="5 8" id="KW-0812">Transmembrane</keyword>
<evidence type="ECO:0000256" key="2">
    <source>
        <dbReference type="ARBA" id="ARBA00006236"/>
    </source>
</evidence>
<dbReference type="Gene3D" id="1.20.1720.10">
    <property type="entry name" value="Multidrug resistance protein D"/>
    <property type="match status" value="1"/>
</dbReference>
<dbReference type="Proteomes" id="UP000054683">
    <property type="component" value="Unassembled WGS sequence"/>
</dbReference>
<feature type="transmembrane region" description="Helical" evidence="8">
    <location>
        <begin position="164"/>
        <end position="183"/>
    </location>
</feature>
<dbReference type="GO" id="GO:0005886">
    <property type="term" value="C:plasma membrane"/>
    <property type="evidence" value="ECO:0007669"/>
    <property type="project" value="UniProtKB-SubCell"/>
</dbReference>
<feature type="transmembrane region" description="Helical" evidence="8">
    <location>
        <begin position="76"/>
        <end position="94"/>
    </location>
</feature>
<dbReference type="NCBIfam" id="TIGR00710">
    <property type="entry name" value="efflux_Bcr_CflA"/>
    <property type="match status" value="1"/>
</dbReference>
<evidence type="ECO:0000256" key="5">
    <source>
        <dbReference type="ARBA" id="ARBA00022692"/>
    </source>
</evidence>
<dbReference type="InterPro" id="IPR036259">
    <property type="entry name" value="MFS_trans_sf"/>
</dbReference>
<keyword evidence="4" id="KW-1003">Cell membrane</keyword>
<reference evidence="10 11" key="1">
    <citation type="submission" date="2016-01" db="EMBL/GenBank/DDBJ databases">
        <authorList>
            <person name="Oliw E.H."/>
        </authorList>
    </citation>
    <scope>NUCLEOTIDE SEQUENCE [LARGE SCALE GENOMIC DNA]</scope>
    <source>
        <strain evidence="10">LMG 27134</strain>
    </source>
</reference>
<dbReference type="InterPro" id="IPR004812">
    <property type="entry name" value="Efflux_drug-R_Bcr/CmlA"/>
</dbReference>
<dbReference type="Pfam" id="PF07690">
    <property type="entry name" value="MFS_1"/>
    <property type="match status" value="1"/>
</dbReference>